<evidence type="ECO:0000313" key="4">
    <source>
        <dbReference type="Proteomes" id="UP000887565"/>
    </source>
</evidence>
<evidence type="ECO:0000256" key="2">
    <source>
        <dbReference type="PROSITE-ProRule" id="PRU00059"/>
    </source>
</evidence>
<protein>
    <submittedName>
        <fullName evidence="5">CUB domain-containing protein</fullName>
    </submittedName>
</protein>
<dbReference type="Pfam" id="PF00431">
    <property type="entry name" value="CUB"/>
    <property type="match status" value="1"/>
</dbReference>
<organism evidence="4 5">
    <name type="scientific">Romanomermis culicivorax</name>
    <name type="common">Nematode worm</name>
    <dbReference type="NCBI Taxonomy" id="13658"/>
    <lineage>
        <taxon>Eukaryota</taxon>
        <taxon>Metazoa</taxon>
        <taxon>Ecdysozoa</taxon>
        <taxon>Nematoda</taxon>
        <taxon>Enoplea</taxon>
        <taxon>Dorylaimia</taxon>
        <taxon>Mermithida</taxon>
        <taxon>Mermithoidea</taxon>
        <taxon>Mermithidae</taxon>
        <taxon>Romanomermis</taxon>
    </lineage>
</organism>
<dbReference type="Gene3D" id="2.60.120.290">
    <property type="entry name" value="Spermadhesin, CUB domain"/>
    <property type="match status" value="1"/>
</dbReference>
<evidence type="ECO:0000259" key="3">
    <source>
        <dbReference type="PROSITE" id="PS01180"/>
    </source>
</evidence>
<dbReference type="WBParaSite" id="nRc.2.0.1.t45508-RA">
    <property type="protein sequence ID" value="nRc.2.0.1.t45508-RA"/>
    <property type="gene ID" value="nRc.2.0.1.g45508"/>
</dbReference>
<dbReference type="PROSITE" id="PS01180">
    <property type="entry name" value="CUB"/>
    <property type="match status" value="1"/>
</dbReference>
<keyword evidence="1" id="KW-1015">Disulfide bond</keyword>
<name>A0A915L364_ROMCU</name>
<dbReference type="SMART" id="SM00042">
    <property type="entry name" value="CUB"/>
    <property type="match status" value="1"/>
</dbReference>
<evidence type="ECO:0000256" key="1">
    <source>
        <dbReference type="ARBA" id="ARBA00023157"/>
    </source>
</evidence>
<dbReference type="CDD" id="cd00041">
    <property type="entry name" value="CUB"/>
    <property type="match status" value="1"/>
</dbReference>
<dbReference type="Proteomes" id="UP000887565">
    <property type="component" value="Unplaced"/>
</dbReference>
<dbReference type="SUPFAM" id="SSF49854">
    <property type="entry name" value="Spermadhesin, CUB domain"/>
    <property type="match status" value="1"/>
</dbReference>
<dbReference type="AlphaFoldDB" id="A0A915L364"/>
<evidence type="ECO:0000313" key="5">
    <source>
        <dbReference type="WBParaSite" id="nRc.2.0.1.t45508-RA"/>
    </source>
</evidence>
<comment type="caution">
    <text evidence="2">Lacks conserved residue(s) required for the propagation of feature annotation.</text>
</comment>
<keyword evidence="4" id="KW-1185">Reference proteome</keyword>
<feature type="domain" description="CUB" evidence="3">
    <location>
        <begin position="34"/>
        <end position="149"/>
    </location>
</feature>
<dbReference type="InterPro" id="IPR000859">
    <property type="entry name" value="CUB_dom"/>
</dbReference>
<reference evidence="5" key="1">
    <citation type="submission" date="2022-11" db="UniProtKB">
        <authorList>
            <consortium name="WormBaseParasite"/>
        </authorList>
    </citation>
    <scope>IDENTIFICATION</scope>
</reference>
<sequence>MVTNCDVDNALWADQPPNDWIPHPTIRDLNQVYCSGEYYPYKFGTLNFLRTPYNPPQDCTWLFTAPPGRKIIFKFRNAWFGYNCTKECACRDYLEIRDTEDMTNRGYRFCCYVRPKRGIFVSQSNKMLVISRIHNSGSRGFFAYAYLAPENATSGYFN</sequence>
<dbReference type="InterPro" id="IPR035914">
    <property type="entry name" value="Sperma_CUB_dom_sf"/>
</dbReference>
<proteinExistence type="predicted"/>
<accession>A0A915L364</accession>